<dbReference type="PRINTS" id="PR00102">
    <property type="entry name" value="OTCASE"/>
</dbReference>
<evidence type="ECO:0000259" key="6">
    <source>
        <dbReference type="Pfam" id="PF00185"/>
    </source>
</evidence>
<dbReference type="EMBL" id="NEXJ01000018">
    <property type="protein sequence ID" value="PSN92716.1"/>
    <property type="molecule type" value="Genomic_DNA"/>
</dbReference>
<dbReference type="NCBIfam" id="NF001986">
    <property type="entry name" value="PRK00779.1"/>
    <property type="match status" value="1"/>
</dbReference>
<dbReference type="EC" id="2.1.3.3" evidence="2 5"/>
<dbReference type="InterPro" id="IPR006132">
    <property type="entry name" value="Asp/Orn_carbamoyltranf_P-bd"/>
</dbReference>
<evidence type="ECO:0000256" key="4">
    <source>
        <dbReference type="ARBA" id="ARBA00048772"/>
    </source>
</evidence>
<dbReference type="PANTHER" id="PTHR45753:SF3">
    <property type="entry name" value="ORNITHINE TRANSCARBAMYLASE, MITOCHONDRIAL"/>
    <property type="match status" value="1"/>
</dbReference>
<comment type="subcellular location">
    <subcellularLocation>
        <location evidence="5">Cytoplasm</location>
    </subcellularLocation>
</comment>
<dbReference type="PANTHER" id="PTHR45753">
    <property type="entry name" value="ORNITHINE CARBAMOYLTRANSFERASE, MITOCHONDRIAL"/>
    <property type="match status" value="1"/>
</dbReference>
<dbReference type="GO" id="GO:0005737">
    <property type="term" value="C:cytoplasm"/>
    <property type="evidence" value="ECO:0007669"/>
    <property type="project" value="UniProtKB-SubCell"/>
</dbReference>
<dbReference type="InterPro" id="IPR006130">
    <property type="entry name" value="Asp/Orn_carbamoylTrfase"/>
</dbReference>
<dbReference type="HAMAP" id="MF_01109">
    <property type="entry name" value="OTCase"/>
    <property type="match status" value="1"/>
</dbReference>
<reference evidence="8 9" key="1">
    <citation type="submission" date="2017-04" db="EMBL/GenBank/DDBJ databases">
        <title>Novel microbial lineages endemic to geothermal iron-oxide mats fill important gaps in the evolutionary history of Archaea.</title>
        <authorList>
            <person name="Jay Z.J."/>
            <person name="Beam J.P."/>
            <person name="Dlakic M."/>
            <person name="Rusch D.B."/>
            <person name="Kozubal M.A."/>
            <person name="Inskeep W.P."/>
        </authorList>
    </citation>
    <scope>NUCLEOTIDE SEQUENCE [LARGE SCALE GENOMIC DNA]</scope>
    <source>
        <strain evidence="8">ECH_B_SAG-M15</strain>
    </source>
</reference>
<feature type="binding site" evidence="5">
    <location>
        <position position="85"/>
    </location>
    <ligand>
        <name>carbamoyl phosphate</name>
        <dbReference type="ChEBI" id="CHEBI:58228"/>
    </ligand>
</feature>
<dbReference type="FunFam" id="3.40.50.1370:FF:000008">
    <property type="entry name" value="Ornithine carbamoyltransferase"/>
    <property type="match status" value="1"/>
</dbReference>
<evidence type="ECO:0000256" key="5">
    <source>
        <dbReference type="HAMAP-Rule" id="MF_01109"/>
    </source>
</evidence>
<dbReference type="InterPro" id="IPR006131">
    <property type="entry name" value="Asp_carbamoyltransf_Asp/Orn-bd"/>
</dbReference>
<feature type="binding site" evidence="5">
    <location>
        <begin position="235"/>
        <end position="236"/>
    </location>
    <ligand>
        <name>L-ornithine</name>
        <dbReference type="ChEBI" id="CHEBI:46911"/>
    </ligand>
</feature>
<proteinExistence type="inferred from homology"/>
<organism evidence="8 9">
    <name type="scientific">Candidatus Marsarchaeota G2 archaeon ECH_B_SAG-M15</name>
    <dbReference type="NCBI Taxonomy" id="1978162"/>
    <lineage>
        <taxon>Archaea</taxon>
        <taxon>Candidatus Marsarchaeota</taxon>
        <taxon>Candidatus Marsarchaeota group 2</taxon>
    </lineage>
</organism>
<feature type="binding site" evidence="5">
    <location>
        <position position="109"/>
    </location>
    <ligand>
        <name>carbamoyl phosphate</name>
        <dbReference type="ChEBI" id="CHEBI:58228"/>
    </ligand>
</feature>
<dbReference type="Gene3D" id="3.40.50.1370">
    <property type="entry name" value="Aspartate/ornithine carbamoyltransferase"/>
    <property type="match status" value="2"/>
</dbReference>
<dbReference type="Pfam" id="PF02729">
    <property type="entry name" value="OTCace_N"/>
    <property type="match status" value="1"/>
</dbReference>
<feature type="binding site" evidence="5">
    <location>
        <begin position="136"/>
        <end position="139"/>
    </location>
    <ligand>
        <name>carbamoyl phosphate</name>
        <dbReference type="ChEBI" id="CHEBI:58228"/>
    </ligand>
</feature>
<feature type="binding site" evidence="5">
    <location>
        <begin position="271"/>
        <end position="272"/>
    </location>
    <ligand>
        <name>carbamoyl phosphate</name>
        <dbReference type="ChEBI" id="CHEBI:58228"/>
    </ligand>
</feature>
<feature type="domain" description="Aspartate/ornithine carbamoyltransferase Asp/Orn-binding" evidence="6">
    <location>
        <begin position="156"/>
        <end position="309"/>
    </location>
</feature>
<name>A0A2R6B281_9ARCH</name>
<feature type="binding site" evidence="5">
    <location>
        <position position="167"/>
    </location>
    <ligand>
        <name>L-ornithine</name>
        <dbReference type="ChEBI" id="CHEBI:46911"/>
    </ligand>
</feature>
<comment type="catalytic activity">
    <reaction evidence="4 5">
        <text>carbamoyl phosphate + L-ornithine = L-citrulline + phosphate + H(+)</text>
        <dbReference type="Rhea" id="RHEA:19513"/>
        <dbReference type="ChEBI" id="CHEBI:15378"/>
        <dbReference type="ChEBI" id="CHEBI:43474"/>
        <dbReference type="ChEBI" id="CHEBI:46911"/>
        <dbReference type="ChEBI" id="CHEBI:57743"/>
        <dbReference type="ChEBI" id="CHEBI:58228"/>
        <dbReference type="EC" id="2.1.3.3"/>
    </reaction>
</comment>
<evidence type="ECO:0000313" key="9">
    <source>
        <dbReference type="Proteomes" id="UP000240490"/>
    </source>
</evidence>
<dbReference type="GO" id="GO:0004585">
    <property type="term" value="F:ornithine carbamoyltransferase activity"/>
    <property type="evidence" value="ECO:0007669"/>
    <property type="project" value="UniProtKB-UniRule"/>
</dbReference>
<dbReference type="PROSITE" id="PS00097">
    <property type="entry name" value="CARBAMOYLTRANSFERASE"/>
    <property type="match status" value="1"/>
</dbReference>
<dbReference type="GO" id="GO:0042450">
    <property type="term" value="P:L-arginine biosynthetic process via ornithine"/>
    <property type="evidence" value="ECO:0007669"/>
    <property type="project" value="UniProtKB-UniRule"/>
</dbReference>
<comment type="similarity">
    <text evidence="1 5">Belongs to the aspartate/ornithine carbamoyltransferase superfamily. OTCase family.</text>
</comment>
<feature type="domain" description="Aspartate/ornithine carbamoyltransferase carbamoyl-P binding" evidence="7">
    <location>
        <begin position="9"/>
        <end position="149"/>
    </location>
</feature>
<dbReference type="SUPFAM" id="SSF53671">
    <property type="entry name" value="Aspartate/ornithine carbamoyltransferase"/>
    <property type="match status" value="1"/>
</dbReference>
<evidence type="ECO:0000256" key="1">
    <source>
        <dbReference type="ARBA" id="ARBA00007805"/>
    </source>
</evidence>
<evidence type="ECO:0000313" key="8">
    <source>
        <dbReference type="EMBL" id="PSN92716.1"/>
    </source>
</evidence>
<dbReference type="Proteomes" id="UP000240490">
    <property type="component" value="Unassembled WGS sequence"/>
</dbReference>
<keyword evidence="5" id="KW-0963">Cytoplasm</keyword>
<accession>A0A2R6B281</accession>
<dbReference type="PRINTS" id="PR00100">
    <property type="entry name" value="AOTCASE"/>
</dbReference>
<feature type="binding site" evidence="5">
    <location>
        <position position="231"/>
    </location>
    <ligand>
        <name>L-ornithine</name>
        <dbReference type="ChEBI" id="CHEBI:46911"/>
    </ligand>
</feature>
<evidence type="ECO:0000259" key="7">
    <source>
        <dbReference type="Pfam" id="PF02729"/>
    </source>
</evidence>
<dbReference type="NCBIfam" id="TIGR00658">
    <property type="entry name" value="orni_carb_tr"/>
    <property type="match status" value="1"/>
</dbReference>
<dbReference type="InterPro" id="IPR036901">
    <property type="entry name" value="Asp/Orn_carbamoylTrfase_sf"/>
</dbReference>
<feature type="binding site" evidence="5">
    <location>
        <position position="299"/>
    </location>
    <ligand>
        <name>carbamoyl phosphate</name>
        <dbReference type="ChEBI" id="CHEBI:58228"/>
    </ligand>
</feature>
<dbReference type="InterPro" id="IPR002292">
    <property type="entry name" value="Orn/put_carbamltrans"/>
</dbReference>
<keyword evidence="3 5" id="KW-0808">Transferase</keyword>
<feature type="binding site" evidence="5">
    <location>
        <begin position="58"/>
        <end position="61"/>
    </location>
    <ligand>
        <name>carbamoyl phosphate</name>
        <dbReference type="ChEBI" id="CHEBI:58228"/>
    </ligand>
</feature>
<gene>
    <name evidence="8" type="ORF">B9Q08_01025</name>
</gene>
<dbReference type="GO" id="GO:0019240">
    <property type="term" value="P:citrulline biosynthetic process"/>
    <property type="evidence" value="ECO:0007669"/>
    <property type="project" value="TreeGrafter"/>
</dbReference>
<dbReference type="GO" id="GO:0016597">
    <property type="term" value="F:amino acid binding"/>
    <property type="evidence" value="ECO:0007669"/>
    <property type="project" value="InterPro"/>
</dbReference>
<protein>
    <recommendedName>
        <fullName evidence="2 5">Ornithine carbamoyltransferase</fullName>
        <shortName evidence="5">OTCase</shortName>
        <ecNumber evidence="2 5">2.1.3.3</ecNumber>
    </recommendedName>
</protein>
<dbReference type="Pfam" id="PF00185">
    <property type="entry name" value="OTCace"/>
    <property type="match status" value="1"/>
</dbReference>
<dbReference type="AlphaFoldDB" id="A0A2R6B281"/>
<sequence>MRVNSLSGRSILSVNDLSVDEFESLIDLSIRVKKSVKAGLFGLEKEGRIITLLFQKPSTRTRLSLEVAARMLKAHPIYMGAGETQLSRGEPIADTVRVFERMSNCIVARVNSHSDLVAMRRLSRVPVINALSDFEHPLQALADFMTLKERKGSLRGLKLAYVGDGNNVAHSLILGAAKLGVWMSVATPEGYRPSLEVIAAAKVEAEKTGAKIDVLSSPQKAVEDADAVYTDVWVSMGQEAEAKKKLEALRGYQVNAELMKLAKPGAFFMHCLPAHRGEEVSEDVLESPASVVFDQAENRLHTAIAVLYSVL</sequence>
<dbReference type="InterPro" id="IPR024904">
    <property type="entry name" value="OTCase_ArgI"/>
</dbReference>
<evidence type="ECO:0000256" key="3">
    <source>
        <dbReference type="ARBA" id="ARBA00022679"/>
    </source>
</evidence>
<comment type="caution">
    <text evidence="8">The sequence shown here is derived from an EMBL/GenBank/DDBJ whole genome shotgun (WGS) entry which is preliminary data.</text>
</comment>
<evidence type="ECO:0000256" key="2">
    <source>
        <dbReference type="ARBA" id="ARBA00013007"/>
    </source>
</evidence>